<dbReference type="Pfam" id="PF00440">
    <property type="entry name" value="TetR_N"/>
    <property type="match status" value="1"/>
</dbReference>
<keyword evidence="7" id="KW-1185">Reference proteome</keyword>
<proteinExistence type="predicted"/>
<dbReference type="Gene3D" id="1.10.357.10">
    <property type="entry name" value="Tetracycline Repressor, domain 2"/>
    <property type="match status" value="1"/>
</dbReference>
<dbReference type="Proteomes" id="UP001501495">
    <property type="component" value="Unassembled WGS sequence"/>
</dbReference>
<feature type="domain" description="HTH tetR-type" evidence="5">
    <location>
        <begin position="30"/>
        <end position="90"/>
    </location>
</feature>
<keyword evidence="2 4" id="KW-0238">DNA-binding</keyword>
<dbReference type="Gene3D" id="1.10.10.60">
    <property type="entry name" value="Homeodomain-like"/>
    <property type="match status" value="1"/>
</dbReference>
<dbReference type="InterPro" id="IPR050109">
    <property type="entry name" value="HTH-type_TetR-like_transc_reg"/>
</dbReference>
<evidence type="ECO:0000256" key="2">
    <source>
        <dbReference type="ARBA" id="ARBA00023125"/>
    </source>
</evidence>
<feature type="DNA-binding region" description="H-T-H motif" evidence="4">
    <location>
        <begin position="53"/>
        <end position="72"/>
    </location>
</feature>
<dbReference type="PROSITE" id="PS50977">
    <property type="entry name" value="HTH_TETR_2"/>
    <property type="match status" value="1"/>
</dbReference>
<evidence type="ECO:0000313" key="7">
    <source>
        <dbReference type="Proteomes" id="UP001501495"/>
    </source>
</evidence>
<dbReference type="RefSeq" id="WP_344735501.1">
    <property type="nucleotide sequence ID" value="NZ_BAAAZH010000036.1"/>
</dbReference>
<evidence type="ECO:0000259" key="5">
    <source>
        <dbReference type="PROSITE" id="PS50977"/>
    </source>
</evidence>
<evidence type="ECO:0000256" key="4">
    <source>
        <dbReference type="PROSITE-ProRule" id="PRU00335"/>
    </source>
</evidence>
<evidence type="ECO:0000256" key="1">
    <source>
        <dbReference type="ARBA" id="ARBA00023015"/>
    </source>
</evidence>
<dbReference type="InterPro" id="IPR009057">
    <property type="entry name" value="Homeodomain-like_sf"/>
</dbReference>
<dbReference type="SUPFAM" id="SSF46689">
    <property type="entry name" value="Homeodomain-like"/>
    <property type="match status" value="1"/>
</dbReference>
<organism evidence="6 7">
    <name type="scientific">Nocardioides fonticola</name>
    <dbReference type="NCBI Taxonomy" id="450363"/>
    <lineage>
        <taxon>Bacteria</taxon>
        <taxon>Bacillati</taxon>
        <taxon>Actinomycetota</taxon>
        <taxon>Actinomycetes</taxon>
        <taxon>Propionibacteriales</taxon>
        <taxon>Nocardioidaceae</taxon>
        <taxon>Nocardioides</taxon>
    </lineage>
</organism>
<evidence type="ECO:0000256" key="3">
    <source>
        <dbReference type="ARBA" id="ARBA00023163"/>
    </source>
</evidence>
<keyword evidence="1" id="KW-0805">Transcription regulation</keyword>
<evidence type="ECO:0000313" key="6">
    <source>
        <dbReference type="EMBL" id="GAA4129503.1"/>
    </source>
</evidence>
<accession>A0ABP7Y213</accession>
<dbReference type="InterPro" id="IPR001647">
    <property type="entry name" value="HTH_TetR"/>
</dbReference>
<name>A0ABP7Y213_9ACTN</name>
<reference evidence="7" key="1">
    <citation type="journal article" date="2019" name="Int. J. Syst. Evol. Microbiol.">
        <title>The Global Catalogue of Microorganisms (GCM) 10K type strain sequencing project: providing services to taxonomists for standard genome sequencing and annotation.</title>
        <authorList>
            <consortium name="The Broad Institute Genomics Platform"/>
            <consortium name="The Broad Institute Genome Sequencing Center for Infectious Disease"/>
            <person name="Wu L."/>
            <person name="Ma J."/>
        </authorList>
    </citation>
    <scope>NUCLEOTIDE SEQUENCE [LARGE SCALE GENOMIC DNA]</scope>
    <source>
        <strain evidence="7">JCM 16703</strain>
    </source>
</reference>
<keyword evidence="3" id="KW-0804">Transcription</keyword>
<dbReference type="PANTHER" id="PTHR30055">
    <property type="entry name" value="HTH-TYPE TRANSCRIPTIONAL REGULATOR RUTR"/>
    <property type="match status" value="1"/>
</dbReference>
<gene>
    <name evidence="6" type="ORF">GCM10022215_42080</name>
</gene>
<protein>
    <recommendedName>
        <fullName evidence="5">HTH tetR-type domain-containing protein</fullName>
    </recommendedName>
</protein>
<comment type="caution">
    <text evidence="6">The sequence shown here is derived from an EMBL/GenBank/DDBJ whole genome shotgun (WGS) entry which is preliminary data.</text>
</comment>
<dbReference type="PANTHER" id="PTHR30055:SF234">
    <property type="entry name" value="HTH-TYPE TRANSCRIPTIONAL REGULATOR BETI"/>
    <property type="match status" value="1"/>
</dbReference>
<sequence>MDRIREGVFFTTPEPLPRGRHAVDREEALERQRERLMIAATELVADQGARAVGVREISAHAAVSRASFYACFEDKDACFHAAYDRFIAVLTDRMVAAIAERTDWQRLVRDVIGAYLGTLSDDPVVGRAFQVEMDALGRPARERRRAALTAMAVVIKQRRDEWWPGAEAVPVDAYLACVYATRQLACDRMDDGGDPLDLLDSAARWVAELLERPLV</sequence>
<dbReference type="EMBL" id="BAAAZH010000036">
    <property type="protein sequence ID" value="GAA4129503.1"/>
    <property type="molecule type" value="Genomic_DNA"/>
</dbReference>